<accession>A0A2T3ZNX8</accession>
<proteinExistence type="predicted"/>
<dbReference type="AlphaFoldDB" id="A0A2T3ZNX8"/>
<dbReference type="Proteomes" id="UP000240493">
    <property type="component" value="Unassembled WGS sequence"/>
</dbReference>
<protein>
    <submittedName>
        <fullName evidence="1">Uncharacterized protein</fullName>
    </submittedName>
</protein>
<keyword evidence="2" id="KW-1185">Reference proteome</keyword>
<gene>
    <name evidence="1" type="ORF">M441DRAFT_42286</name>
</gene>
<organism evidence="1 2">
    <name type="scientific">Trichoderma asperellum (strain ATCC 204424 / CBS 433.97 / NBRC 101777)</name>
    <dbReference type="NCBI Taxonomy" id="1042311"/>
    <lineage>
        <taxon>Eukaryota</taxon>
        <taxon>Fungi</taxon>
        <taxon>Dikarya</taxon>
        <taxon>Ascomycota</taxon>
        <taxon>Pezizomycotina</taxon>
        <taxon>Sordariomycetes</taxon>
        <taxon>Hypocreomycetidae</taxon>
        <taxon>Hypocreales</taxon>
        <taxon>Hypocreaceae</taxon>
        <taxon>Trichoderma</taxon>
    </lineage>
</organism>
<name>A0A2T3ZNX8_TRIA4</name>
<evidence type="ECO:0000313" key="1">
    <source>
        <dbReference type="EMBL" id="PTB46498.1"/>
    </source>
</evidence>
<sequence length="225" mass="24040">MHLCRSRPVLAAPAPAQSGLPLDSIHSGRSAGDGHRISQCSQLVARAKRSEKTGPERHASFTLWAPVRPAYACASATQHSWWHRLERATNLCFFCFSSPASAAAAGKLAQQPRAMADAHPSIGLGPGIPGCVRDAGLDLTLGPLAACHGPEARPRTASTNRRGRMLCRSSWSCPHAGVDEAARRSYWAGMGKGRKRQKTKEPLFASPDTSLLSSRLVTLKPACLT</sequence>
<dbReference type="EMBL" id="KZ679256">
    <property type="protein sequence ID" value="PTB46498.1"/>
    <property type="molecule type" value="Genomic_DNA"/>
</dbReference>
<reference evidence="1 2" key="1">
    <citation type="submission" date="2016-07" db="EMBL/GenBank/DDBJ databases">
        <title>Multiple horizontal gene transfer events from other fungi enriched the ability of initially mycotrophic Trichoderma (Ascomycota) to feed on dead plant biomass.</title>
        <authorList>
            <consortium name="DOE Joint Genome Institute"/>
            <person name="Aerts A."/>
            <person name="Atanasova L."/>
            <person name="Chenthamara K."/>
            <person name="Zhang J."/>
            <person name="Grujic M."/>
            <person name="Henrissat B."/>
            <person name="Kuo A."/>
            <person name="Salamov A."/>
            <person name="Lipzen A."/>
            <person name="Labutti K."/>
            <person name="Barry K."/>
            <person name="Miao Y."/>
            <person name="Rahimi M.J."/>
            <person name="Shen Q."/>
            <person name="Grigoriev I.V."/>
            <person name="Kubicek C.P."/>
            <person name="Druzhinina I.S."/>
        </authorList>
    </citation>
    <scope>NUCLEOTIDE SEQUENCE [LARGE SCALE GENOMIC DNA]</scope>
    <source>
        <strain evidence="1 2">CBS 433.97</strain>
    </source>
</reference>
<evidence type="ECO:0000313" key="2">
    <source>
        <dbReference type="Proteomes" id="UP000240493"/>
    </source>
</evidence>